<protein>
    <submittedName>
        <fullName evidence="2">Uncharacterized protein</fullName>
    </submittedName>
</protein>
<evidence type="ECO:0000313" key="2">
    <source>
        <dbReference type="EMBL" id="GHD99174.1"/>
    </source>
</evidence>
<dbReference type="Proteomes" id="UP000655443">
    <property type="component" value="Unassembled WGS sequence"/>
</dbReference>
<dbReference type="EMBL" id="BMVG01000001">
    <property type="protein sequence ID" value="GHD99174.1"/>
    <property type="molecule type" value="Genomic_DNA"/>
</dbReference>
<sequence length="119" mass="12812">MFAAVGIAANSASSAMANVYWSASTPGSWVEFWPDGDTFRIHDTLSDGASAAVQYKLKRTDGAGWYSTKTLVHSGGAGSSGDFIRDFPEDTSIDFRACLYKGGKAYSCSAWTYAYTFDD</sequence>
<reference evidence="2" key="1">
    <citation type="journal article" date="2014" name="Int. J. Syst. Evol. Microbiol.">
        <title>Complete genome sequence of Corynebacterium casei LMG S-19264T (=DSM 44701T), isolated from a smear-ripened cheese.</title>
        <authorList>
            <consortium name="US DOE Joint Genome Institute (JGI-PGF)"/>
            <person name="Walter F."/>
            <person name="Albersmeier A."/>
            <person name="Kalinowski J."/>
            <person name="Ruckert C."/>
        </authorList>
    </citation>
    <scope>NUCLEOTIDE SEQUENCE</scope>
    <source>
        <strain evidence="2">JCM 4714</strain>
    </source>
</reference>
<keyword evidence="3" id="KW-1185">Reference proteome</keyword>
<name>A0A919D1U1_9ACTN</name>
<keyword evidence="1" id="KW-0732">Signal</keyword>
<evidence type="ECO:0000256" key="1">
    <source>
        <dbReference type="SAM" id="SignalP"/>
    </source>
</evidence>
<comment type="caution">
    <text evidence="2">The sequence shown here is derived from an EMBL/GenBank/DDBJ whole genome shotgun (WGS) entry which is preliminary data.</text>
</comment>
<dbReference type="RefSeq" id="WP_189948701.1">
    <property type="nucleotide sequence ID" value="NZ_BMVG01000001.1"/>
</dbReference>
<organism evidence="2 3">
    <name type="scientific">Streptomyces alanosinicus</name>
    <dbReference type="NCBI Taxonomy" id="68171"/>
    <lineage>
        <taxon>Bacteria</taxon>
        <taxon>Bacillati</taxon>
        <taxon>Actinomycetota</taxon>
        <taxon>Actinomycetes</taxon>
        <taxon>Kitasatosporales</taxon>
        <taxon>Streptomycetaceae</taxon>
        <taxon>Streptomyces</taxon>
    </lineage>
</organism>
<gene>
    <name evidence="2" type="ORF">GCM10010339_09430</name>
</gene>
<feature type="signal peptide" evidence="1">
    <location>
        <begin position="1"/>
        <end position="17"/>
    </location>
</feature>
<evidence type="ECO:0000313" key="3">
    <source>
        <dbReference type="Proteomes" id="UP000655443"/>
    </source>
</evidence>
<proteinExistence type="predicted"/>
<feature type="chain" id="PRO_5039181289" evidence="1">
    <location>
        <begin position="18"/>
        <end position="119"/>
    </location>
</feature>
<dbReference type="AlphaFoldDB" id="A0A919D1U1"/>
<accession>A0A919D1U1</accession>
<reference evidence="2" key="2">
    <citation type="submission" date="2020-09" db="EMBL/GenBank/DDBJ databases">
        <authorList>
            <person name="Sun Q."/>
            <person name="Ohkuma M."/>
        </authorList>
    </citation>
    <scope>NUCLEOTIDE SEQUENCE</scope>
    <source>
        <strain evidence="2">JCM 4714</strain>
    </source>
</reference>